<dbReference type="AlphaFoldDB" id="A0A1L7RE18"/>
<gene>
    <name evidence="8" type="ORF">AAM4_2453</name>
</gene>
<name>A0A1L7RE18_9ACTO</name>
<dbReference type="InterPro" id="IPR003439">
    <property type="entry name" value="ABC_transporter-like_ATP-bd"/>
</dbReference>
<keyword evidence="4" id="KW-0547">Nucleotide-binding</keyword>
<proteinExistence type="inferred from homology"/>
<reference evidence="8" key="1">
    <citation type="submission" date="2014-07" db="EMBL/GenBank/DDBJ databases">
        <authorList>
            <person name="Zhang J.E."/>
            <person name="Yang H."/>
            <person name="Guo J."/>
            <person name="Deng Z."/>
            <person name="Luo H."/>
            <person name="Luo M."/>
            <person name="Zhao B."/>
        </authorList>
    </citation>
    <scope>NUCLEOTIDE SEQUENCE</scope>
    <source>
        <strain evidence="8">AM4</strain>
    </source>
</reference>
<dbReference type="GO" id="GO:0005524">
    <property type="term" value="F:ATP binding"/>
    <property type="evidence" value="ECO:0007669"/>
    <property type="project" value="UniProtKB-KW"/>
</dbReference>
<evidence type="ECO:0000256" key="6">
    <source>
        <dbReference type="ARBA" id="ARBA00023251"/>
    </source>
</evidence>
<protein>
    <submittedName>
        <fullName evidence="8">ABC transporter ATP-binding protein</fullName>
    </submittedName>
</protein>
<dbReference type="InterPro" id="IPR003593">
    <property type="entry name" value="AAA+_ATPase"/>
</dbReference>
<keyword evidence="6" id="KW-0046">Antibiotic resistance</keyword>
<dbReference type="SUPFAM" id="SSF52540">
    <property type="entry name" value="P-loop containing nucleoside triphosphate hydrolases"/>
    <property type="match status" value="1"/>
</dbReference>
<organism evidence="8">
    <name type="scientific">Actinomyces succiniciruminis</name>
    <dbReference type="NCBI Taxonomy" id="1522002"/>
    <lineage>
        <taxon>Bacteria</taxon>
        <taxon>Bacillati</taxon>
        <taxon>Actinomycetota</taxon>
        <taxon>Actinomycetes</taxon>
        <taxon>Actinomycetales</taxon>
        <taxon>Actinomycetaceae</taxon>
        <taxon>Actinomyces</taxon>
    </lineage>
</organism>
<evidence type="ECO:0000256" key="3">
    <source>
        <dbReference type="ARBA" id="ARBA00022448"/>
    </source>
</evidence>
<dbReference type="PANTHER" id="PTHR42711:SF5">
    <property type="entry name" value="ABC TRANSPORTER ATP-BINDING PROTEIN NATA"/>
    <property type="match status" value="1"/>
</dbReference>
<dbReference type="GO" id="GO:0005886">
    <property type="term" value="C:plasma membrane"/>
    <property type="evidence" value="ECO:0007669"/>
    <property type="project" value="UniProtKB-SubCell"/>
</dbReference>
<evidence type="ECO:0000256" key="4">
    <source>
        <dbReference type="ARBA" id="ARBA00022741"/>
    </source>
</evidence>
<evidence type="ECO:0000256" key="1">
    <source>
        <dbReference type="ARBA" id="ARBA00004202"/>
    </source>
</evidence>
<dbReference type="RefSeq" id="WP_210581654.1">
    <property type="nucleotide sequence ID" value="NZ_LK995539.1"/>
</dbReference>
<evidence type="ECO:0000256" key="2">
    <source>
        <dbReference type="ARBA" id="ARBA00005417"/>
    </source>
</evidence>
<sequence>MPRTPAPAVSGQALVAARDLSVGYGEHAVCAPATFTLRPGEVLALVGVNGAGKSTLLRTCLGLLPPVDGEVTLLGRVPDPRSAGQRRAVARDLGEESFFPTLTVAEHLALVCYGHSTPAAERTAAELLDEFDLAELADALPDELSSGQRRRLALAAVLARPRRLLVLDEPEQRLDHVTRRALARRVVAEREAGIGVLLACHDAEFVRTAATGVLLVGTGTRLLSVSDGVRAITEGTL</sequence>
<dbReference type="PROSITE" id="PS00211">
    <property type="entry name" value="ABC_TRANSPORTER_1"/>
    <property type="match status" value="1"/>
</dbReference>
<dbReference type="GO" id="GO:0046677">
    <property type="term" value="P:response to antibiotic"/>
    <property type="evidence" value="ECO:0007669"/>
    <property type="project" value="UniProtKB-KW"/>
</dbReference>
<dbReference type="PROSITE" id="PS50893">
    <property type="entry name" value="ABC_TRANSPORTER_2"/>
    <property type="match status" value="1"/>
</dbReference>
<dbReference type="GO" id="GO:0016887">
    <property type="term" value="F:ATP hydrolysis activity"/>
    <property type="evidence" value="ECO:0007669"/>
    <property type="project" value="InterPro"/>
</dbReference>
<comment type="similarity">
    <text evidence="2">Belongs to the ABC transporter superfamily.</text>
</comment>
<dbReference type="InterPro" id="IPR017871">
    <property type="entry name" value="ABC_transporter-like_CS"/>
</dbReference>
<keyword evidence="3" id="KW-0813">Transport</keyword>
<keyword evidence="5 8" id="KW-0067">ATP-binding</keyword>
<dbReference type="Pfam" id="PF00005">
    <property type="entry name" value="ABC_tran"/>
    <property type="match status" value="1"/>
</dbReference>
<dbReference type="EMBL" id="LK995539">
    <property type="protein sequence ID" value="CED92285.1"/>
    <property type="molecule type" value="Genomic_DNA"/>
</dbReference>
<evidence type="ECO:0000256" key="5">
    <source>
        <dbReference type="ARBA" id="ARBA00022840"/>
    </source>
</evidence>
<evidence type="ECO:0000259" key="7">
    <source>
        <dbReference type="PROSITE" id="PS50893"/>
    </source>
</evidence>
<dbReference type="PANTHER" id="PTHR42711">
    <property type="entry name" value="ABC TRANSPORTER ATP-BINDING PROTEIN"/>
    <property type="match status" value="1"/>
</dbReference>
<accession>A0A1L7RE18</accession>
<dbReference type="SMART" id="SM00382">
    <property type="entry name" value="AAA"/>
    <property type="match status" value="1"/>
</dbReference>
<dbReference type="InterPro" id="IPR027417">
    <property type="entry name" value="P-loop_NTPase"/>
</dbReference>
<dbReference type="InterPro" id="IPR050763">
    <property type="entry name" value="ABC_transporter_ATP-binding"/>
</dbReference>
<comment type="subcellular location">
    <subcellularLocation>
        <location evidence="1">Cell membrane</location>
        <topology evidence="1">Peripheral membrane protein</topology>
    </subcellularLocation>
</comment>
<dbReference type="Gene3D" id="3.40.50.300">
    <property type="entry name" value="P-loop containing nucleotide triphosphate hydrolases"/>
    <property type="match status" value="1"/>
</dbReference>
<feature type="domain" description="ABC transporter" evidence="7">
    <location>
        <begin position="15"/>
        <end position="235"/>
    </location>
</feature>
<evidence type="ECO:0000313" key="8">
    <source>
        <dbReference type="EMBL" id="CED92285.1"/>
    </source>
</evidence>